<dbReference type="InterPro" id="IPR052175">
    <property type="entry name" value="ComplexI-like_HydComp"/>
</dbReference>
<keyword evidence="2" id="KW-1003">Cell membrane</keyword>
<keyword evidence="8" id="KW-1185">Reference proteome</keyword>
<gene>
    <name evidence="7" type="ORF">GCM10010191_78450</name>
</gene>
<reference evidence="7 8" key="1">
    <citation type="journal article" date="2019" name="Int. J. Syst. Evol. Microbiol.">
        <title>The Global Catalogue of Microorganisms (GCM) 10K type strain sequencing project: providing services to taxonomists for standard genome sequencing and annotation.</title>
        <authorList>
            <consortium name="The Broad Institute Genomics Platform"/>
            <consortium name="The Broad Institute Genome Sequencing Center for Infectious Disease"/>
            <person name="Wu L."/>
            <person name="Ma J."/>
        </authorList>
    </citation>
    <scope>NUCLEOTIDE SEQUENCE [LARGE SCALE GENOMIC DNA]</scope>
    <source>
        <strain evidence="7 8">JCM 3325</strain>
    </source>
</reference>
<organism evidence="7 8">
    <name type="scientific">Actinomadura vinacea</name>
    <dbReference type="NCBI Taxonomy" id="115336"/>
    <lineage>
        <taxon>Bacteria</taxon>
        <taxon>Bacillati</taxon>
        <taxon>Actinomycetota</taxon>
        <taxon>Actinomycetes</taxon>
        <taxon>Streptosporangiales</taxon>
        <taxon>Thermomonosporaceae</taxon>
        <taxon>Actinomadura</taxon>
    </lineage>
</organism>
<comment type="subcellular location">
    <subcellularLocation>
        <location evidence="1">Cell membrane</location>
        <topology evidence="1">Multi-pass membrane protein</topology>
    </subcellularLocation>
</comment>
<evidence type="ECO:0000256" key="5">
    <source>
        <dbReference type="ARBA" id="ARBA00023136"/>
    </source>
</evidence>
<feature type="transmembrane region" description="Helical" evidence="6">
    <location>
        <begin position="120"/>
        <end position="141"/>
    </location>
</feature>
<evidence type="ECO:0008006" key="9">
    <source>
        <dbReference type="Google" id="ProtNLM"/>
    </source>
</evidence>
<feature type="transmembrane region" description="Helical" evidence="6">
    <location>
        <begin position="184"/>
        <end position="202"/>
    </location>
</feature>
<dbReference type="EMBL" id="BAAARW010000037">
    <property type="protein sequence ID" value="GAA2449220.1"/>
    <property type="molecule type" value="Genomic_DNA"/>
</dbReference>
<keyword evidence="5 6" id="KW-0472">Membrane</keyword>
<evidence type="ECO:0000313" key="8">
    <source>
        <dbReference type="Proteomes" id="UP001501231"/>
    </source>
</evidence>
<evidence type="ECO:0000313" key="7">
    <source>
        <dbReference type="EMBL" id="GAA2449220.1"/>
    </source>
</evidence>
<keyword evidence="4 6" id="KW-1133">Transmembrane helix</keyword>
<keyword evidence="3 6" id="KW-0812">Transmembrane</keyword>
<feature type="transmembrane region" description="Helical" evidence="6">
    <location>
        <begin position="34"/>
        <end position="56"/>
    </location>
</feature>
<evidence type="ECO:0000256" key="2">
    <source>
        <dbReference type="ARBA" id="ARBA00022475"/>
    </source>
</evidence>
<evidence type="ECO:0000256" key="3">
    <source>
        <dbReference type="ARBA" id="ARBA00022692"/>
    </source>
</evidence>
<proteinExistence type="predicted"/>
<protein>
    <recommendedName>
        <fullName evidence="9">NADH:quinone oxidoreductase/Mrp antiporter membrane subunit domain-containing protein</fullName>
    </recommendedName>
</protein>
<dbReference type="PANTHER" id="PTHR42682">
    <property type="entry name" value="HYDROGENASE-4 COMPONENT F"/>
    <property type="match status" value="1"/>
</dbReference>
<evidence type="ECO:0000256" key="1">
    <source>
        <dbReference type="ARBA" id="ARBA00004651"/>
    </source>
</evidence>
<accession>A0ABN3K5N8</accession>
<comment type="caution">
    <text evidence="7">The sequence shown here is derived from an EMBL/GenBank/DDBJ whole genome shotgun (WGS) entry which is preliminary data.</text>
</comment>
<evidence type="ECO:0000256" key="4">
    <source>
        <dbReference type="ARBA" id="ARBA00022989"/>
    </source>
</evidence>
<feature type="transmembrane region" description="Helical" evidence="6">
    <location>
        <begin position="68"/>
        <end position="92"/>
    </location>
</feature>
<dbReference type="Proteomes" id="UP001501231">
    <property type="component" value="Unassembled WGS sequence"/>
</dbReference>
<name>A0ABN3K5N8_9ACTN</name>
<evidence type="ECO:0000256" key="6">
    <source>
        <dbReference type="SAM" id="Phobius"/>
    </source>
</evidence>
<sequence>MKGALFLAAGALLNRHETVDEHDLRGRGRGMPVANATFLLGALILAGLPPSGLWAMHAITEHAAGRLGWWWFTPVAVTASALTASAVLRVWLRVFRDAPAGDGRTHDHEDPETRTPLRSLPWTMSAPGAVLLAAALVLGLLPGGPIAQASAVFTDQAGYAALVLDGQVAHPHATPADPWTLSGLLGPLLSLVLAVLIAVHAVRRPTSGTRPHPVRRAADAAAGRLHALHSGHIGDYAAWLTAGVAVLALLTAGP</sequence>